<evidence type="ECO:0000313" key="2">
    <source>
        <dbReference type="Proteomes" id="UP000007576"/>
    </source>
</evidence>
<keyword evidence="2" id="KW-1185">Reference proteome</keyword>
<proteinExistence type="predicted"/>
<name>H9AZZ7_9VIRU</name>
<dbReference type="Proteomes" id="UP000007576">
    <property type="component" value="Segment"/>
</dbReference>
<protein>
    <submittedName>
        <fullName evidence="1">Uncharacterized protein</fullName>
    </submittedName>
</protein>
<reference evidence="1 2" key="1">
    <citation type="journal article" date="2012" name="J. Virol.">
        <title>Closely related archaeal Haloarcula hispanica icosahedral viruses HHIV-2 and SH1 have nonhomologous genes encoding host recognition functions.</title>
        <authorList>
            <person name="Jaakkola S.T."/>
            <person name="Penttinen R.K."/>
            <person name="Vilen S.T."/>
            <person name="Jalasvuori M."/>
            <person name="Ronnholm G."/>
            <person name="Bamford J.K."/>
            <person name="Bamford D.H."/>
            <person name="Oksanen H.M."/>
        </authorList>
    </citation>
    <scope>NUCLEOTIDE SEQUENCE [LARGE SCALE GENOMIC DNA]</scope>
</reference>
<dbReference type="GeneID" id="14517172"/>
<dbReference type="EMBL" id="JN968479">
    <property type="protein sequence ID" value="AFD02322.1"/>
    <property type="molecule type" value="Genomic_DNA"/>
</dbReference>
<organism evidence="1 2">
    <name type="scientific">Haloarcula hispanica icosahedral virus 2</name>
    <dbReference type="NCBI Taxonomy" id="1154689"/>
    <lineage>
        <taxon>Viruses</taxon>
        <taxon>Singelaviria</taxon>
        <taxon>Helvetiavirae</taxon>
        <taxon>Dividoviricota</taxon>
        <taxon>Laserviricetes</taxon>
        <taxon>Halopanivirales</taxon>
        <taxon>Sphaerolipoviridae</taxon>
        <taxon>Alphasphaerolipovirus</taxon>
        <taxon>Alphasphaerolipovirus helsinkii</taxon>
    </lineage>
</organism>
<dbReference type="KEGG" id="vg:14517172"/>
<accession>H9AZZ7</accession>
<evidence type="ECO:0000313" key="1">
    <source>
        <dbReference type="EMBL" id="AFD02322.1"/>
    </source>
</evidence>
<dbReference type="OrthoDB" id="41001at10239"/>
<sequence>MSSPVGCPACGAYDDHEVVARPSAESDAVADSLPDALLQCTACSAEFEAYHAIEPEAFYCVRCRQFSATGTPVNTGHSTTGDTGCPNCHEADPFRPVKLAEDHVEGFNGGHLTDPEAAVVVADAVEHAAGSDLALSMHAVADAAVAAREHVEKATGSGALTDREERRARRAVETLRDVAEDVDERLADSDEVNL</sequence>
<dbReference type="RefSeq" id="YP_005352827.1">
    <property type="nucleotide sequence ID" value="NC_016989.1"/>
</dbReference>